<dbReference type="InterPro" id="IPR014917">
    <property type="entry name" value="DUF1800"/>
</dbReference>
<sequence>MTITAEFSLISHLLRRAGLGSSYDELQQYAELGYEAAVEKLLNPKSNPNFDYYEFIRRHPQADGPPGLLPGQMKYFYFLLNTKRPLEEKMALFWHQVFATGYSKVNDPESMLSQMDMFREEGMGNYRTLLIKLAQDPAMIFWLDNNENHKNA</sequence>
<dbReference type="AlphaFoldDB" id="A0A382Q179"/>
<proteinExistence type="predicted"/>
<name>A0A382Q179_9ZZZZ</name>
<accession>A0A382Q179</accession>
<protein>
    <recommendedName>
        <fullName evidence="2">DUF1800 domain-containing protein</fullName>
    </recommendedName>
</protein>
<evidence type="ECO:0000313" key="1">
    <source>
        <dbReference type="EMBL" id="SVC79309.1"/>
    </source>
</evidence>
<evidence type="ECO:0008006" key="2">
    <source>
        <dbReference type="Google" id="ProtNLM"/>
    </source>
</evidence>
<reference evidence="1" key="1">
    <citation type="submission" date="2018-05" db="EMBL/GenBank/DDBJ databases">
        <authorList>
            <person name="Lanie J.A."/>
            <person name="Ng W.-L."/>
            <person name="Kazmierczak K.M."/>
            <person name="Andrzejewski T.M."/>
            <person name="Davidsen T.M."/>
            <person name="Wayne K.J."/>
            <person name="Tettelin H."/>
            <person name="Glass J.I."/>
            <person name="Rusch D."/>
            <person name="Podicherti R."/>
            <person name="Tsui H.-C.T."/>
            <person name="Winkler M.E."/>
        </authorList>
    </citation>
    <scope>NUCLEOTIDE SEQUENCE</scope>
</reference>
<feature type="non-terminal residue" evidence="1">
    <location>
        <position position="152"/>
    </location>
</feature>
<gene>
    <name evidence="1" type="ORF">METZ01_LOCUS332163</name>
</gene>
<organism evidence="1">
    <name type="scientific">marine metagenome</name>
    <dbReference type="NCBI Taxonomy" id="408172"/>
    <lineage>
        <taxon>unclassified sequences</taxon>
        <taxon>metagenomes</taxon>
        <taxon>ecological metagenomes</taxon>
    </lineage>
</organism>
<dbReference type="EMBL" id="UINC01111236">
    <property type="protein sequence ID" value="SVC79309.1"/>
    <property type="molecule type" value="Genomic_DNA"/>
</dbReference>
<dbReference type="Pfam" id="PF08811">
    <property type="entry name" value="DUF1800"/>
    <property type="match status" value="1"/>
</dbReference>